<dbReference type="FunFam" id="3.30.559.10:FF:000012">
    <property type="entry name" value="Non-ribosomal peptide synthetase"/>
    <property type="match status" value="1"/>
</dbReference>
<dbReference type="NCBIfam" id="NF003417">
    <property type="entry name" value="PRK04813.1"/>
    <property type="match status" value="5"/>
</dbReference>
<dbReference type="SMART" id="SM00823">
    <property type="entry name" value="PKS_PP"/>
    <property type="match status" value="5"/>
</dbReference>
<dbReference type="PANTHER" id="PTHR45527:SF14">
    <property type="entry name" value="PLIPASTATIN SYNTHASE SUBUNIT B"/>
    <property type="match status" value="1"/>
</dbReference>
<dbReference type="InterPro" id="IPR025110">
    <property type="entry name" value="AMP-bd_C"/>
</dbReference>
<dbReference type="CDD" id="cd17652">
    <property type="entry name" value="A_NRPS_CmdD_like"/>
    <property type="match status" value="2"/>
</dbReference>
<dbReference type="Proteomes" id="UP000310553">
    <property type="component" value="Plasmid pUW386"/>
</dbReference>
<dbReference type="NCBIfam" id="NF004282">
    <property type="entry name" value="PRK05691.1"/>
    <property type="match status" value="5"/>
</dbReference>
<feature type="domain" description="Carrier" evidence="6">
    <location>
        <begin position="1586"/>
        <end position="1661"/>
    </location>
</feature>
<dbReference type="SMART" id="SM00824">
    <property type="entry name" value="PKS_TE"/>
    <property type="match status" value="1"/>
</dbReference>
<dbReference type="Gene3D" id="1.10.1200.10">
    <property type="entry name" value="ACP-like"/>
    <property type="match status" value="4"/>
</dbReference>
<dbReference type="InterPro" id="IPR001031">
    <property type="entry name" value="Thioesterase"/>
</dbReference>
<dbReference type="Pfam" id="PF00501">
    <property type="entry name" value="AMP-binding"/>
    <property type="match status" value="5"/>
</dbReference>
<keyword evidence="7" id="KW-0614">Plasmid</keyword>
<dbReference type="SUPFAM" id="SSF53474">
    <property type="entry name" value="alpha/beta-Hydrolases"/>
    <property type="match status" value="1"/>
</dbReference>
<dbReference type="FunFam" id="3.30.559.30:FF:000001">
    <property type="entry name" value="Non-ribosomal peptide synthetase"/>
    <property type="match status" value="2"/>
</dbReference>
<dbReference type="InterPro" id="IPR029058">
    <property type="entry name" value="AB_hydrolase_fold"/>
</dbReference>
<feature type="domain" description="Carrier" evidence="6">
    <location>
        <begin position="3714"/>
        <end position="3789"/>
    </location>
</feature>
<dbReference type="SUPFAM" id="SSF56801">
    <property type="entry name" value="Acetyl-CoA synthetase-like"/>
    <property type="match status" value="5"/>
</dbReference>
<keyword evidence="4" id="KW-0597">Phosphoprotein</keyword>
<dbReference type="FunFam" id="3.40.50.12780:FF:000012">
    <property type="entry name" value="Non-ribosomal peptide synthetase"/>
    <property type="match status" value="5"/>
</dbReference>
<keyword evidence="5" id="KW-0436">Ligase</keyword>
<dbReference type="FunFam" id="3.40.50.980:FF:000001">
    <property type="entry name" value="Non-ribosomal peptide synthetase"/>
    <property type="match status" value="5"/>
</dbReference>
<dbReference type="PROSITE" id="PS00455">
    <property type="entry name" value="AMP_BINDING"/>
    <property type="match status" value="5"/>
</dbReference>
<dbReference type="CDD" id="cd17643">
    <property type="entry name" value="A_NRPS_Cytc1-like"/>
    <property type="match status" value="1"/>
</dbReference>
<dbReference type="CDD" id="cd19531">
    <property type="entry name" value="LCL_NRPS-like"/>
    <property type="match status" value="2"/>
</dbReference>
<dbReference type="PROSITE" id="PS00012">
    <property type="entry name" value="PHOSPHOPANTETHEINE"/>
    <property type="match status" value="5"/>
</dbReference>
<geneLocation type="plasmid" evidence="8">
    <name>puw386</name>
</geneLocation>
<reference evidence="7 8" key="1">
    <citation type="submission" date="2019-04" db="EMBL/GenBank/DDBJ databases">
        <title>Complete Genome of UW386 and Higher Quality Genome of UW700.</title>
        <authorList>
            <person name="Jacobs J."/>
            <person name="Perez A."/>
            <person name="Steidl O."/>
            <person name="Allen C."/>
        </authorList>
    </citation>
    <scope>NUCLEOTIDE SEQUENCE [LARGE SCALE GENOMIC DNA]</scope>
    <source>
        <strain evidence="7 8">UW386</strain>
        <plasmid evidence="8">puw386</plasmid>
    </source>
</reference>
<dbReference type="PANTHER" id="PTHR45527">
    <property type="entry name" value="NONRIBOSOMAL PEPTIDE SYNTHETASE"/>
    <property type="match status" value="1"/>
</dbReference>
<evidence type="ECO:0000256" key="4">
    <source>
        <dbReference type="ARBA" id="ARBA00022553"/>
    </source>
</evidence>
<dbReference type="SUPFAM" id="SSF52777">
    <property type="entry name" value="CoA-dependent acyltransferases"/>
    <property type="match status" value="8"/>
</dbReference>
<dbReference type="CDD" id="cd19540">
    <property type="entry name" value="LCL_NRPS-like"/>
    <property type="match status" value="2"/>
</dbReference>
<proteinExistence type="inferred from homology"/>
<dbReference type="NCBIfam" id="TIGR01733">
    <property type="entry name" value="AA-adenyl-dom"/>
    <property type="match status" value="5"/>
</dbReference>
<dbReference type="GO" id="GO:0031177">
    <property type="term" value="F:phosphopantetheine binding"/>
    <property type="evidence" value="ECO:0007669"/>
    <property type="project" value="InterPro"/>
</dbReference>
<dbReference type="GO" id="GO:0016874">
    <property type="term" value="F:ligase activity"/>
    <property type="evidence" value="ECO:0007669"/>
    <property type="project" value="UniProtKB-KW"/>
</dbReference>
<dbReference type="InterPro" id="IPR042099">
    <property type="entry name" value="ANL_N_sf"/>
</dbReference>
<comment type="cofactor">
    <cofactor evidence="1">
        <name>pantetheine 4'-phosphate</name>
        <dbReference type="ChEBI" id="CHEBI:47942"/>
    </cofactor>
</comment>
<dbReference type="GO" id="GO:0072330">
    <property type="term" value="P:monocarboxylic acid biosynthetic process"/>
    <property type="evidence" value="ECO:0007669"/>
    <property type="project" value="UniProtKB-ARBA"/>
</dbReference>
<dbReference type="PROSITE" id="PS50075">
    <property type="entry name" value="CARRIER"/>
    <property type="match status" value="5"/>
</dbReference>
<dbReference type="Gene3D" id="3.40.50.1820">
    <property type="entry name" value="alpha/beta hydrolase"/>
    <property type="match status" value="1"/>
</dbReference>
<evidence type="ECO:0000256" key="3">
    <source>
        <dbReference type="ARBA" id="ARBA00022450"/>
    </source>
</evidence>
<feature type="domain" description="Carrier" evidence="6">
    <location>
        <begin position="4782"/>
        <end position="4857"/>
    </location>
</feature>
<dbReference type="InterPro" id="IPR036736">
    <property type="entry name" value="ACP-like_sf"/>
</dbReference>
<dbReference type="Gene3D" id="2.30.38.10">
    <property type="entry name" value="Luciferase, Domain 3"/>
    <property type="match status" value="4"/>
</dbReference>
<dbReference type="EMBL" id="CP039340">
    <property type="protein sequence ID" value="QCX51417.1"/>
    <property type="molecule type" value="Genomic_DNA"/>
</dbReference>
<dbReference type="GO" id="GO:0043041">
    <property type="term" value="P:amino acid activation for nonribosomal peptide biosynthetic process"/>
    <property type="evidence" value="ECO:0007669"/>
    <property type="project" value="TreeGrafter"/>
</dbReference>
<gene>
    <name evidence="7" type="ORF">E7Z57_20355</name>
</gene>
<dbReference type="InterPro" id="IPR010071">
    <property type="entry name" value="AA_adenyl_dom"/>
</dbReference>
<evidence type="ECO:0000259" key="6">
    <source>
        <dbReference type="PROSITE" id="PS50075"/>
    </source>
</evidence>
<dbReference type="FunFam" id="2.30.38.10:FF:000001">
    <property type="entry name" value="Non-ribosomal peptide synthetase PvdI"/>
    <property type="match status" value="5"/>
</dbReference>
<dbReference type="Gene3D" id="3.40.50.980">
    <property type="match status" value="8"/>
</dbReference>
<dbReference type="SUPFAM" id="SSF47336">
    <property type="entry name" value="ACP-like"/>
    <property type="match status" value="5"/>
</dbReference>
<evidence type="ECO:0000313" key="8">
    <source>
        <dbReference type="Proteomes" id="UP000310553"/>
    </source>
</evidence>
<dbReference type="Gene3D" id="3.30.300.30">
    <property type="match status" value="5"/>
</dbReference>
<comment type="similarity">
    <text evidence="2">Belongs to the ATP-dependent AMP-binding enzyme family.</text>
</comment>
<dbReference type="InterPro" id="IPR001242">
    <property type="entry name" value="Condensation_dom"/>
</dbReference>
<protein>
    <submittedName>
        <fullName evidence="7">Non-ribosomal peptide synthetase</fullName>
    </submittedName>
</protein>
<dbReference type="InterPro" id="IPR000873">
    <property type="entry name" value="AMP-dep_synth/lig_dom"/>
</dbReference>
<dbReference type="Pfam" id="PF00550">
    <property type="entry name" value="PP-binding"/>
    <property type="match status" value="5"/>
</dbReference>
<dbReference type="FunFam" id="3.30.300.30:FF:000010">
    <property type="entry name" value="Enterobactin synthetase component F"/>
    <property type="match status" value="5"/>
</dbReference>
<dbReference type="Pfam" id="PF00975">
    <property type="entry name" value="Thioesterase"/>
    <property type="match status" value="1"/>
</dbReference>
<keyword evidence="3" id="KW-0596">Phosphopantetheine</keyword>
<dbReference type="Gene3D" id="3.30.559.30">
    <property type="entry name" value="Nonribosomal peptide synthetase, condensation domain"/>
    <property type="match status" value="4"/>
</dbReference>
<evidence type="ECO:0000313" key="7">
    <source>
        <dbReference type="EMBL" id="QCX51417.1"/>
    </source>
</evidence>
<dbReference type="FunFam" id="1.10.1200.10:FF:000016">
    <property type="entry name" value="Non-ribosomal peptide synthase"/>
    <property type="match status" value="3"/>
</dbReference>
<dbReference type="GO" id="GO:0005829">
    <property type="term" value="C:cytosol"/>
    <property type="evidence" value="ECO:0007669"/>
    <property type="project" value="TreeGrafter"/>
</dbReference>
<accession>A0AA92EGN0</accession>
<dbReference type="FunFam" id="1.10.1200.10:FF:000005">
    <property type="entry name" value="Nonribosomal peptide synthetase 1"/>
    <property type="match status" value="2"/>
</dbReference>
<dbReference type="InterPro" id="IPR009081">
    <property type="entry name" value="PP-bd_ACP"/>
</dbReference>
<evidence type="ECO:0000256" key="2">
    <source>
        <dbReference type="ARBA" id="ARBA00006432"/>
    </source>
</evidence>
<dbReference type="Gene3D" id="3.30.559.10">
    <property type="entry name" value="Chloramphenicol acetyltransferase-like domain"/>
    <property type="match status" value="4"/>
</dbReference>
<dbReference type="InterPro" id="IPR045851">
    <property type="entry name" value="AMP-bd_C_sf"/>
</dbReference>
<dbReference type="GO" id="GO:0044550">
    <property type="term" value="P:secondary metabolite biosynthetic process"/>
    <property type="evidence" value="ECO:0007669"/>
    <property type="project" value="UniProtKB-ARBA"/>
</dbReference>
<sequence>MFVADDAPLLRSADAAARQPMSEPSIPALFEQQVARDPEAIAVTFGQTQLSYAALNARANQLAHHLLALGLQPEDRVAVALHRCIDLPVAMLAIFKAGAVYLPVDPNYPAERIAFMLDDARPALLLTASAASAGLQATGLRQLCLDDLALDGLPAHNPGRTIPPQQAAYLIYTSGSTGKPKGVLVSHRGVPHLVSTHMRRCELGPGCRVLQFASPSFDAALSELLRPLLSGATSVMAPPDDLVPGAPLAALLLRERITHVTLPPAVLAVMPEDSLASVRYLIVAGEAVSPALVERWHHGRRMINAYGPTEATVLASMSAPMAGADDLSIGTPIDNTQIHLLDAMLRPVPIGAAGELCIGGPGVARGYLNRPGLTAERFVADPFGPPGARLYRSGDLGRWRHDGTLEFLGRIDEQVKIRGFRIEPGEVQAVLEQHPDVAQATVIAREDQPGNRQLVGYVVAAEHTQPEPAALRRYLAEHLPDYMVPAAVVMLDALPLTPNGKIDRKALPAPDFTAQSSAREAQTPNERALAGLFAEVLGLPRVGIDDDFFALGGHSLLATQLVSRIRATLQVGLSAHALFEAPSVARLAARLERADASAALQPGLTALPRPDTLPLSFAQQRLWFLHRFEGPSASYNIPSCWRLRGAIDCAALEAALADLAERHESLRTVFPETASGPCQTILDGVDARPALERVRLDDRPEPEAALQDALRGAVRYGFDLATQLPLRATLFTLGPDAHVLLLLLHHIAADGESVAPLMADLAVAYAARRGGQAPGWAPLPLQYADYTLWQHALLARPDDPASHAGRQLAYWHGALAGTPELCSPLPDRPRPAVSSHRNAAFRLDLPPALHRALVVAGQRHGASLFMVLHTALAILLSRLGAGADIVVGSPIAGRTDAALDPLVGFFVNTLALRTDTSGDPDIATLLRQVRERCLAAYAHQDLPFERVIEALNPTRTLSAHPLFQVMLGLQGAGQQPRLDLAGLRATHLPVHVPVVKCDLVFNMWESADAADAGNAPAGLHGHIEYAVDLFDAPTIARLVRQWQRVLEAIVAVPGSRISEIDLLDDEDRRLLQGWNATAQPVPDRSIPALFEQQVALDPEAIAIVCGDHRFTYADLNARANRIAHHLIGLGVRTEDRIAVLLDDSTDFVVAIAAVLKAGAVYTPLSSRYPDERKQWIMADAAAGVLLVKGETPEGLRGMPGRVIDLDDPALARQPATNPGRAIAPDQLAYVIYTSGSTGRPKGVAVTHANIASFAADRRWRNGDHARVLAHSPHAFDASTYELWVPLLAGGQIVAAPPGNLEPAALRQLIDTAGVTAVFMTTAMFRLAMDTDPTCLRGLRTLWTGGERASAAAFERMRAGCPDTAIVHVYGPTETTTYAIAYPVPAQGDMAENVPIGGPLDNTQIHLLDAMLQPVPIGAAGELCIGGPGVARGYLNRPGLTAERFVADPFGPPGARLYRSGDLGRWRHDGTIEFLGRIDEQVKIRGFRIEPGEVQAVLEQHPDVARATVIAREDQPGNRQLVGYVVAAEHAQPEPAALRRYLAEHLPDYMVPAAVVMLDALPLTPNGKIDRKALPAPDFTAQSASRTPRTPVEHALATLFANTLGLEKVGIDDSFFDLGGHSLLATRLASRIRSMLSVELPVRTLFEAPTVALLAQRVAAGQASAIEGPVLAPVPRTDAIPLSFAQQRLWFLHRLEGPSPTYNVPSCWRLRGPLQADALEAALADVVARHESLRTVFPETGEAPCQQILDAAHAKPALERVRLDDRPEPEAALHDALRAAVQYSFDLASRLPMRATLFTLGPDAHVLLLLLHHIAADGESIGPLMADLAVAYAARRSGRAPAWAPLAVQYVDYTVWQHALLARPDDPASRAGRQLAYWRETLTGAPELCTFPPDRARPAAPSHRGAAVPLHIAPALHRELVAVGQRHGASLFMVLHAALAILLSRLGAGTDIVVGSPIAGRTEATLDPLVGFFVNTLALRTDTSGDPEVATLLGQVREHCLAAYAHQDLPFERVIEALNPARTLSAHPLFQVMLGLQNASQQPRLDLADLRTAHQPVHVPVVKFDLVFNLREWADTPDATEGLQGHIEYAVDLFDAPTVERLARQWQRVLEAIAAAPGCRIGEIDLLDDEDRRLLQGWNATAQPVPDQSIPALFEQQVARDPEAIAVTFGETRLSYAALNARANQLAHHLLALGVQPEDRVAVALHRCIDLPVAMLAIFKAGAVYLPVDPNYPAERIAFMLDDARPALLLTASAASAGLQATGLRQLCLDDLALDGLPAHNPGRTIPPQQAAYLIYTSGSTGKPKGVLVSHRGVPHLVSTHMRRCELGPGCRVLQFASPSFDAALSELLRPLLSGATSVMAPPDDLVPGAPLAALLLRERITHVTLPPAVLAVMPEDSLASVRYLIVAGEAVSPALVERWHHGRRMINAYGPTEATVLASMSAPMAGADDLSIGTPIDNTQIHLLDAMLRPVPIGAAGELCIGGPGVARGYLNRPGLTAERFVADPFGPPGARLYRSGDLGRWRHDGTLEFLGRIDEQVKIRGFRIEPGEVQAVLEQHPDVAQATVIAREDQPGNRQLVGYVVAAEHTQPEPAALRRYLAEHLPDYMVPAAVVMLDALPLTPNGKIDRKALPAPEAGADASQAYEAPQGETETALARIWGEILKRDRIGRTDQFFELGGHSLLAVRTVTAMRQAFGVDVAVRDLFAWPVLKDLAEHLRQATRAELPAISAVERGAQVPMSFAQRALWFLAQIDGITQVHLVPIGMQLRGHLDHDALRRALDRIVARHEALRTTFAVADGQPVQCILPAHAARLRLEETDLRRHGHPHDALEQLIALECETPFDLGTDPAIRGRLIRQADDAYALLVTLHHIATDGWSVGVFLRELGALYNAFTQAQDDPLPALALQYADYSLWQQRWMASDAPQRQAAYWKTMLAGAPEQLELPTDHPRPLRRAYAGALLNVTLDATLTAGLKALSQRHGTTLFMTLLTGWAILLSRLSRQRDVVIGTAVANRGHAEVEPLIGFFANMLALRVDLDDAPTVGQLLRQVKTRAIAAQQHEALPFEHVVELTRPARSLARNPLFQVVFVWQNTPEEALALNGLTATPLRMETRTTAKFDLTLALQETGDRISGGIEYATALFEPDTIERFAGYLRTLLQAMVDDDARPVDRLPMLPAAERQRLLAGAEAEAHAVSEATLPQLFERQAVQTPEAIAVVFEAQSLTYAELNRRANRLAHGLIAQGIGPGQFVGIALPRGLDLLVALLAVLKAGAAYLPLDPDYPQDRLAFMIEDAQPTLVITHTAVAGRLPGGAPHWTLDAPDTEARLSRMPAADPTDAHRARPLLPSHPVYVIYTSGSTGRPKGVVIEHRNVARLLRVTEHQFRFDHTDVWTLFHSFAFDFSVWEIWGALAYGGRLVVVPALCARAPDAFYALLCREGVTVLNQTPSAFQQLIAAQARSDAAHRLRCIVFGGEALELHTLLPWIRRNDPERTRLINMYGITEITVHATFCPIGRADIEAGAGSRIGTPLADLRLHLLDEALEPVPVGVLGELYIGGPGLARGYLNRPALTAERFVASPFGPPGARLYKSGDVGRRLPDGTFEFLGRNDDQVKIRGFRIELGEIEAKLAAQPGVRDAVVLAREDRAGDKQLVAYLVPEAGGALHAATLRDSLARELADYMLPSAYVMLDALPLTVNGKLDRKALPAPQGDAYVRRGDAAPQGAMETALAAIWSAVLQRDSIGRHDNFFELGGHSLLAVRLLSQIRDALQLEMPLSALFSHPSLAGFAAAAEQTGRTTVTAIPPADRGAPLALSFAQQRLWFLAQMEGTRVSEAYHIPGAFRLEGTLDPAALGAALDRIVARHEALRTTFGEHDGVAVQVIAPPDIGLAMQTHDLSGIDDPQAREAQLRQHLAQQARAPFDLARGPLMRASLFRLAPQEHVLFLCLHHIVFDGWSMGVLLHELSALYAAVRQTGADAHDPLPPLPIQYPDYAQWQRRWIGGERQRHQADYWRQALTGAPSVIALPTDRPRPPRQDYAGAHCAVVLDAALSGRLSALSQRHGVTLYMTLMAAWATLLSRLSGQHDIVIGSPTAGRTRSETEHLIGFFVNTLALRYQLAPGQTVAGLLAHSRQQVLAAQQHADLPFEQIVDLVQPPRSLAHAPIFQVLFAWQNVPPGRLTLPALTASPLRGPGSVSAKFDLTLTLQEADGRIVGTLEYATALYDAATIERYSDHWRTLLEALADDDSRPLADLPLLTPAQRQQVLAAWNATQAPYPRHACLHQGFEAQAGRTPDAVAVVHEARQLTYAQLNAQANRLAHRLIALGVRPDTRVALCMARGVEMVVGLLGILKAGGAYVPLDPNHPPARLAAMLEDCAPAAVVVKDALPSGLSAQGLPVVILDEADTAQDDSAAGNPDAGALGLTSRHLAYVIYTSGSTGLPKGVMVEHRSVMNLWQALEQTVYGEGRPCARVALNAALSFDASVQALVQLLSGRCLVIVPQAVRLDAAALSAFLKDERIDVFDCTPAQLDLLVANGTFDDAAGLPQAILVGGDAMTASTWDTLCRTDGVRVYNVYGPTECTVDATLCALHGQAGRPSIGRPLANTRAYLLDARQQPVPVGVAGELYIGGAGVARGYLNRPELTAERFLPDPFSGEAGARMYRTGDLGRWLPDGRIEYLGRNDHQVKLRGFRIEPGEIQAVLEQHPDVAQAAVVAHEDAAGGKQLVGYAVAAGAARLEPAALRRYLAERLPDYMVPAAVVMLDALPLTANGKLDRQALPAPDFGAGGANAREPLTPNEHALAALFAEALGLDKVGIDDSFFDLGGHSLLATRLVSRIRAELDAALPVRALFEAPSVARLAQRLNANGADGADAAAGDLDLVLPLRATGSKRPLFCVHTATGLGWPYAGLVAHVGREVPVYALQSPFLDAQAPLHDDIGAVVDRYIAALQAVQPQGPYRLLGWSIGGVIAHRIAARLEQLGHAVELLALLDSHPAQRAQAQPSTQAQLLRRFLDIIGWPAGADEVPANPPLGTLARLHAQHDRLSVLTLAQVHRLFEVFKHHLRLWRAPDLGRVHGRTVLFEATRAAPRPEPLHALWTPHVASAMAVHGIPCTHDDMARPACLAVIGQRLKDAL</sequence>
<organism evidence="7 8">
    <name type="scientific">Ralstonia solanacearum</name>
    <name type="common">Pseudomonas solanacearum</name>
    <dbReference type="NCBI Taxonomy" id="305"/>
    <lineage>
        <taxon>Bacteria</taxon>
        <taxon>Pseudomonadati</taxon>
        <taxon>Pseudomonadota</taxon>
        <taxon>Betaproteobacteria</taxon>
        <taxon>Burkholderiales</taxon>
        <taxon>Burkholderiaceae</taxon>
        <taxon>Ralstonia</taxon>
        <taxon>Ralstonia solanacearum species complex</taxon>
    </lineage>
</organism>
<evidence type="ECO:0000256" key="1">
    <source>
        <dbReference type="ARBA" id="ARBA00001957"/>
    </source>
</evidence>
<feature type="domain" description="Carrier" evidence="6">
    <location>
        <begin position="520"/>
        <end position="595"/>
    </location>
</feature>
<dbReference type="CDD" id="cd12117">
    <property type="entry name" value="A_NRPS_Srf_like"/>
    <property type="match status" value="1"/>
</dbReference>
<dbReference type="Gene3D" id="3.40.50.12780">
    <property type="entry name" value="N-terminal domain of ligase-like"/>
    <property type="match status" value="1"/>
</dbReference>
<dbReference type="CDD" id="cd05930">
    <property type="entry name" value="A_NRPS"/>
    <property type="match status" value="1"/>
</dbReference>
<dbReference type="InterPro" id="IPR006162">
    <property type="entry name" value="Ppantetheine_attach_site"/>
</dbReference>
<dbReference type="InterPro" id="IPR020845">
    <property type="entry name" value="AMP-binding_CS"/>
</dbReference>
<dbReference type="InterPro" id="IPR020806">
    <property type="entry name" value="PKS_PP-bd"/>
</dbReference>
<evidence type="ECO:0000256" key="5">
    <source>
        <dbReference type="ARBA" id="ARBA00022598"/>
    </source>
</evidence>
<feature type="domain" description="Carrier" evidence="6">
    <location>
        <begin position="2645"/>
        <end position="2720"/>
    </location>
</feature>
<dbReference type="InterPro" id="IPR023213">
    <property type="entry name" value="CAT-like_dom_sf"/>
</dbReference>
<dbReference type="Pfam" id="PF00668">
    <property type="entry name" value="Condensation"/>
    <property type="match status" value="4"/>
</dbReference>
<dbReference type="InterPro" id="IPR020802">
    <property type="entry name" value="TesA-like"/>
</dbReference>
<dbReference type="FunFam" id="3.40.50.980:FF:000002">
    <property type="entry name" value="Enterobactin synthetase component F"/>
    <property type="match status" value="1"/>
</dbReference>
<name>A0AA92EGN0_RALSL</name>
<dbReference type="Pfam" id="PF13193">
    <property type="entry name" value="AMP-binding_C"/>
    <property type="match status" value="5"/>
</dbReference>